<evidence type="ECO:0000256" key="1">
    <source>
        <dbReference type="SAM" id="MobiDB-lite"/>
    </source>
</evidence>
<dbReference type="Proteomes" id="UP001501084">
    <property type="component" value="Unassembled WGS sequence"/>
</dbReference>
<feature type="region of interest" description="Disordered" evidence="1">
    <location>
        <begin position="1"/>
        <end position="62"/>
    </location>
</feature>
<evidence type="ECO:0000313" key="2">
    <source>
        <dbReference type="EMBL" id="GAA2190407.1"/>
    </source>
</evidence>
<reference evidence="2 3" key="1">
    <citation type="journal article" date="2019" name="Int. J. Syst. Evol. Microbiol.">
        <title>The Global Catalogue of Microorganisms (GCM) 10K type strain sequencing project: providing services to taxonomists for standard genome sequencing and annotation.</title>
        <authorList>
            <consortium name="The Broad Institute Genomics Platform"/>
            <consortium name="The Broad Institute Genome Sequencing Center for Infectious Disease"/>
            <person name="Wu L."/>
            <person name="Ma J."/>
        </authorList>
    </citation>
    <scope>NUCLEOTIDE SEQUENCE [LARGE SCALE GENOMIC DNA]</scope>
    <source>
        <strain evidence="2 3">JCM 14919</strain>
    </source>
</reference>
<keyword evidence="3" id="KW-1185">Reference proteome</keyword>
<gene>
    <name evidence="2" type="ORF">GCM10009786_27580</name>
</gene>
<proteinExistence type="predicted"/>
<name>A0ABN3B936_9MICO</name>
<comment type="caution">
    <text evidence="2">The sequence shown here is derived from an EMBL/GenBank/DDBJ whole genome shotgun (WGS) entry which is preliminary data.</text>
</comment>
<evidence type="ECO:0000313" key="3">
    <source>
        <dbReference type="Proteomes" id="UP001501084"/>
    </source>
</evidence>
<organism evidence="2 3">
    <name type="scientific">Leucobacter alluvii</name>
    <dbReference type="NCBI Taxonomy" id="340321"/>
    <lineage>
        <taxon>Bacteria</taxon>
        <taxon>Bacillati</taxon>
        <taxon>Actinomycetota</taxon>
        <taxon>Actinomycetes</taxon>
        <taxon>Micrococcales</taxon>
        <taxon>Microbacteriaceae</taxon>
        <taxon>Leucobacter</taxon>
    </lineage>
</organism>
<feature type="compositionally biased region" description="Basic and acidic residues" evidence="1">
    <location>
        <begin position="11"/>
        <end position="27"/>
    </location>
</feature>
<dbReference type="EMBL" id="BAAAOP010000012">
    <property type="protein sequence ID" value="GAA2190407.1"/>
    <property type="molecule type" value="Genomic_DNA"/>
</dbReference>
<sequence>MADGDATATQPEKDHVRGHIARLHEQVQDAEETERERDQMPNPVILLRTGHAFEPTVRSEDA</sequence>
<protein>
    <submittedName>
        <fullName evidence="2">Uncharacterized protein</fullName>
    </submittedName>
</protein>
<accession>A0ABN3B936</accession>